<dbReference type="Proteomes" id="UP000463975">
    <property type="component" value="Plasmid unnamed1"/>
</dbReference>
<dbReference type="PANTHER" id="PTHR13696">
    <property type="entry name" value="P-LOOP CONTAINING NUCLEOSIDE TRIPHOSPHATE HYDROLASE"/>
    <property type="match status" value="1"/>
</dbReference>
<dbReference type="Gene3D" id="1.10.260.40">
    <property type="entry name" value="lambda repressor-like DNA-binding domains"/>
    <property type="match status" value="1"/>
</dbReference>
<dbReference type="InterPro" id="IPR027417">
    <property type="entry name" value="P-loop_NTPase"/>
</dbReference>
<dbReference type="InterPro" id="IPR001387">
    <property type="entry name" value="Cro/C1-type_HTH"/>
</dbReference>
<accession>A0A6P1NGF6</accession>
<dbReference type="RefSeq" id="WP_160619565.1">
    <property type="nucleotide sequence ID" value="NZ_CP047653.1"/>
</dbReference>
<evidence type="ECO:0000259" key="3">
    <source>
        <dbReference type="Pfam" id="PF13614"/>
    </source>
</evidence>
<feature type="domain" description="AAA" evidence="3">
    <location>
        <begin position="68"/>
        <end position="250"/>
    </location>
</feature>
<evidence type="ECO:0000256" key="1">
    <source>
        <dbReference type="ARBA" id="ARBA00057242"/>
    </source>
</evidence>
<dbReference type="PANTHER" id="PTHR13696:SF99">
    <property type="entry name" value="COBYRINIC ACID AC-DIAMIDE SYNTHASE"/>
    <property type="match status" value="1"/>
</dbReference>
<reference evidence="4 5" key="1">
    <citation type="submission" date="2020-01" db="EMBL/GenBank/DDBJ databases">
        <title>Genome sequencing of strain KACC 21507.</title>
        <authorList>
            <person name="Heo J."/>
            <person name="Kim S.-J."/>
            <person name="Kim J.-S."/>
            <person name="Hong S.-B."/>
            <person name="Kwon S.-W."/>
        </authorList>
    </citation>
    <scope>NUCLEOTIDE SEQUENCE [LARGE SCALE GENOMIC DNA]</scope>
    <source>
        <strain evidence="4 5">KACC 21507</strain>
        <plasmid evidence="4 5">unnamed1</plasmid>
    </source>
</reference>
<proteinExistence type="predicted"/>
<dbReference type="AlphaFoldDB" id="A0A6P1NGF6"/>
<dbReference type="EMBL" id="CP047653">
    <property type="protein sequence ID" value="QHI96508.1"/>
    <property type="molecule type" value="Genomic_DNA"/>
</dbReference>
<dbReference type="InterPro" id="IPR010982">
    <property type="entry name" value="Lambda_DNA-bd_dom_sf"/>
</dbReference>
<dbReference type="KEGG" id="bomb:GT348_09120"/>
<dbReference type="CDD" id="cd02042">
    <property type="entry name" value="ParAB_family"/>
    <property type="match status" value="1"/>
</dbReference>
<sequence>MNGTKLREIREDLRLTQKELHEAIISALGEKKYDKTRISHWENDREKIPKDVIQIINKLIEKRKEQVKVIAFANQKGGVGKTTSALNIAAALKKNGLRVLLIDLDPQASASDWILREKSLECWRNGKTIYHALLKDTPLKECIIHSNCFEEQLCSFDMIPSHIHLSEADGRREPGFEHSLSEAIEHIANDYDYIIIDAPPNLGLLTYMALVAADKVIIPVQTEPPDAMGVALLLDTVSKVQRRLNSRLRIAGILPTRYNSRQAVDREVLYFLIQSVNQKAPVIEPIPDSFVFGNAAYNGKIAIEASPKTKAVGPYIRLASALAQEEPLPLALLNFVATEDEDEASN</sequence>
<dbReference type="CDD" id="cd00093">
    <property type="entry name" value="HTH_XRE"/>
    <property type="match status" value="1"/>
</dbReference>
<dbReference type="GO" id="GO:0003677">
    <property type="term" value="F:DNA binding"/>
    <property type="evidence" value="ECO:0007669"/>
    <property type="project" value="InterPro"/>
</dbReference>
<name>A0A6P1NGF6_9PROT</name>
<protein>
    <recommendedName>
        <fullName evidence="2">Chromosome partitioning protein ParA</fullName>
    </recommendedName>
</protein>
<evidence type="ECO:0000313" key="4">
    <source>
        <dbReference type="EMBL" id="QHI96508.1"/>
    </source>
</evidence>
<keyword evidence="4" id="KW-0614">Plasmid</keyword>
<dbReference type="FunFam" id="3.40.50.300:FF:000285">
    <property type="entry name" value="Sporulation initiation inhibitor Soj"/>
    <property type="match status" value="1"/>
</dbReference>
<evidence type="ECO:0000256" key="2">
    <source>
        <dbReference type="ARBA" id="ARBA00074747"/>
    </source>
</evidence>
<geneLocation type="plasmid" evidence="4 5">
    <name>unnamed1</name>
</geneLocation>
<evidence type="ECO:0000313" key="5">
    <source>
        <dbReference type="Proteomes" id="UP000463975"/>
    </source>
</evidence>
<dbReference type="Pfam" id="PF13614">
    <property type="entry name" value="AAA_31"/>
    <property type="match status" value="1"/>
</dbReference>
<dbReference type="Gene3D" id="3.40.50.300">
    <property type="entry name" value="P-loop containing nucleotide triphosphate hydrolases"/>
    <property type="match status" value="1"/>
</dbReference>
<dbReference type="InterPro" id="IPR025669">
    <property type="entry name" value="AAA_dom"/>
</dbReference>
<organism evidence="4 5">
    <name type="scientific">Aristophania vespae</name>
    <dbReference type="NCBI Taxonomy" id="2697033"/>
    <lineage>
        <taxon>Bacteria</taxon>
        <taxon>Pseudomonadati</taxon>
        <taxon>Pseudomonadota</taxon>
        <taxon>Alphaproteobacteria</taxon>
        <taxon>Acetobacterales</taxon>
        <taxon>Acetobacteraceae</taxon>
        <taxon>Aristophania</taxon>
    </lineage>
</organism>
<gene>
    <name evidence="4" type="ORF">GT348_09120</name>
</gene>
<dbReference type="SUPFAM" id="SSF52540">
    <property type="entry name" value="P-loop containing nucleoside triphosphate hydrolases"/>
    <property type="match status" value="1"/>
</dbReference>
<dbReference type="InterPro" id="IPR050678">
    <property type="entry name" value="DNA_Partitioning_ATPase"/>
</dbReference>
<comment type="function">
    <text evidence="1">Involved in chromosome partition. Localize to both poles of the predivisional cell following completion of DNA replication.</text>
</comment>
<keyword evidence="5" id="KW-1185">Reference proteome</keyword>